<keyword evidence="2" id="KW-1185">Reference proteome</keyword>
<dbReference type="Pfam" id="PF23955">
    <property type="entry name" value="DUF7284"/>
    <property type="match status" value="1"/>
</dbReference>
<dbReference type="AlphaFoldDB" id="A0A9E7R498"/>
<protein>
    <submittedName>
        <fullName evidence="1">Uncharacterized protein</fullName>
    </submittedName>
</protein>
<reference evidence="1" key="1">
    <citation type="submission" date="2022-09" db="EMBL/GenBank/DDBJ databases">
        <title>Diverse halophilic archaea isolated from saline environments.</title>
        <authorList>
            <person name="Cui H.-L."/>
        </authorList>
    </citation>
    <scope>NUCLEOTIDE SEQUENCE</scope>
    <source>
        <strain evidence="1">ZS-35-S2</strain>
    </source>
</reference>
<name>A0A9E7R498_9EURY</name>
<organism evidence="1 2">
    <name type="scientific">Salinirubellus salinus</name>
    <dbReference type="NCBI Taxonomy" id="1364945"/>
    <lineage>
        <taxon>Archaea</taxon>
        <taxon>Methanobacteriati</taxon>
        <taxon>Methanobacteriota</taxon>
        <taxon>Stenosarchaea group</taxon>
        <taxon>Halobacteria</taxon>
        <taxon>Halobacteriales</taxon>
        <taxon>Natronomonadaceae</taxon>
        <taxon>Salinirubellus</taxon>
    </lineage>
</organism>
<evidence type="ECO:0000313" key="1">
    <source>
        <dbReference type="EMBL" id="UWM54954.1"/>
    </source>
</evidence>
<accession>A0A9E7R498</accession>
<dbReference type="EMBL" id="CP104003">
    <property type="protein sequence ID" value="UWM54954.1"/>
    <property type="molecule type" value="Genomic_DNA"/>
</dbReference>
<evidence type="ECO:0000313" key="2">
    <source>
        <dbReference type="Proteomes" id="UP001057580"/>
    </source>
</evidence>
<proteinExistence type="predicted"/>
<sequence>MSRGARATPPRTRAIASLVDATLFLLLVTVAVGALTLAPVAPVTTAPAPDAGASLQRLQTVTANPEYSLASGARHADESLVAFPRESGPTFDRYAHGSVASLLADAAVGNLIVDGRAVTHTGDGFERRVVLAARNATGPRVHVRAVWTPYAGAPVRGCVAAGPTPPPGARVSTAAATLDSGFPPVRDRALRAAQRDGYAGVARVVARATVRGLFPPTSTARALRGDYPVDALVTYRYRRVAALLGTSVRGPVERVEPRAANTRLSRALAAALERDLRRSFDSPVAAARAVEGGEVRVVVRRWARA</sequence>
<dbReference type="KEGG" id="ssai:N0B31_01440"/>
<dbReference type="GeneID" id="74941044"/>
<dbReference type="RefSeq" id="WP_260594006.1">
    <property type="nucleotide sequence ID" value="NZ_CP104003.1"/>
</dbReference>
<gene>
    <name evidence="1" type="ORF">N0B31_01440</name>
</gene>
<dbReference type="Proteomes" id="UP001057580">
    <property type="component" value="Chromosome"/>
</dbReference>
<dbReference type="InterPro" id="IPR055708">
    <property type="entry name" value="DUF7284"/>
</dbReference>